<evidence type="ECO:0000256" key="1">
    <source>
        <dbReference type="SAM" id="Phobius"/>
    </source>
</evidence>
<name>A0ABT8PRA6_9ENTR</name>
<sequence length="295" mass="33940">MEQEKGVRFDLFEVYLIIFAIIVLICFACIIFLYGIMKKKTIDDERLDKLIHVGKWMIVSVFITTATSAISIGFKEWDQKLKEILFFDKYTERIINLTGPYIWNKRAQYSAYFSAVAPNGNIREGWKNYNKFVQDNINELERIKNKLKFLENKNINNGLTKKEREIMDSLSLKYDELNLNFTNSFTSITSSANRENLNGLVYIQVFGVEQKKKIEGFANSLRSKGLSVPGIENVEDKAKPPEVASVRYFYNEDINLATKVAEQLTSKGYKNATIVRLRGMEVAAGTIEVWLSKSD</sequence>
<accession>A0ABT8PRA6</accession>
<evidence type="ECO:0000313" key="2">
    <source>
        <dbReference type="EMBL" id="MDN8598874.1"/>
    </source>
</evidence>
<organism evidence="2 3">
    <name type="scientific">Citrobacter enshiensis</name>
    <dbReference type="NCBI Taxonomy" id="2971264"/>
    <lineage>
        <taxon>Bacteria</taxon>
        <taxon>Pseudomonadati</taxon>
        <taxon>Pseudomonadota</taxon>
        <taxon>Gammaproteobacteria</taxon>
        <taxon>Enterobacterales</taxon>
        <taxon>Enterobacteriaceae</taxon>
        <taxon>Citrobacter</taxon>
    </lineage>
</organism>
<dbReference type="RefSeq" id="WP_301697327.1">
    <property type="nucleotide sequence ID" value="NZ_JAUJYW010000002.1"/>
</dbReference>
<proteinExistence type="predicted"/>
<keyword evidence="1" id="KW-0812">Transmembrane</keyword>
<dbReference type="Proteomes" id="UP001174867">
    <property type="component" value="Unassembled WGS sequence"/>
</dbReference>
<evidence type="ECO:0008006" key="4">
    <source>
        <dbReference type="Google" id="ProtNLM"/>
    </source>
</evidence>
<dbReference type="EMBL" id="JAUJYW010000002">
    <property type="protein sequence ID" value="MDN8598874.1"/>
    <property type="molecule type" value="Genomic_DNA"/>
</dbReference>
<keyword evidence="3" id="KW-1185">Reference proteome</keyword>
<evidence type="ECO:0000313" key="3">
    <source>
        <dbReference type="Proteomes" id="UP001174867"/>
    </source>
</evidence>
<protein>
    <recommendedName>
        <fullName evidence="4">SPOR domain-containing protein</fullName>
    </recommendedName>
</protein>
<keyword evidence="1" id="KW-1133">Transmembrane helix</keyword>
<gene>
    <name evidence="2" type="ORF">Q0A17_05540</name>
</gene>
<keyword evidence="1" id="KW-0472">Membrane</keyword>
<feature type="transmembrane region" description="Helical" evidence="1">
    <location>
        <begin position="12"/>
        <end position="36"/>
    </location>
</feature>
<comment type="caution">
    <text evidence="2">The sequence shown here is derived from an EMBL/GenBank/DDBJ whole genome shotgun (WGS) entry which is preliminary data.</text>
</comment>
<feature type="transmembrane region" description="Helical" evidence="1">
    <location>
        <begin position="56"/>
        <end position="74"/>
    </location>
</feature>
<reference evidence="2 3" key="1">
    <citation type="submission" date="2023-07" db="EMBL/GenBank/DDBJ databases">
        <title>Citrobacter selenititolerans sp. nov., isolated from seleniferous soil.</title>
        <authorList>
            <person name="Zhang S."/>
            <person name="Li K."/>
            <person name="Peng J."/>
            <person name="Wang H."/>
            <person name="Sun J."/>
            <person name="Guo Y."/>
        </authorList>
    </citation>
    <scope>NUCLEOTIDE SEQUENCE [LARGE SCALE GENOMIC DNA]</scope>
    <source>
        <strain evidence="2 3">S2-9</strain>
    </source>
</reference>